<proteinExistence type="predicted"/>
<dbReference type="InterPro" id="IPR056077">
    <property type="entry name" value="DUF7660"/>
</dbReference>
<comment type="caution">
    <text evidence="2">The sequence shown here is derived from an EMBL/GenBank/DDBJ whole genome shotgun (WGS) entry which is preliminary data.</text>
</comment>
<reference evidence="2" key="1">
    <citation type="submission" date="2021-03" db="EMBL/GenBank/DDBJ databases">
        <title>Whole genome shotgun sequence of Actinoplanes consettensis NBRC 14913.</title>
        <authorList>
            <person name="Komaki H."/>
            <person name="Tamura T."/>
        </authorList>
    </citation>
    <scope>NUCLEOTIDE SEQUENCE</scope>
    <source>
        <strain evidence="2">NBRC 14913</strain>
    </source>
</reference>
<dbReference type="Pfam" id="PF24693">
    <property type="entry name" value="DUF7660"/>
    <property type="match status" value="1"/>
</dbReference>
<keyword evidence="3" id="KW-1185">Reference proteome</keyword>
<sequence>MNLRLDEIHRLPHWQRPGRRGPVGRGILDWQDPELSAVETREDLARYLEALAASLREGTISTENPSTAAFVDAAGRWTASMDGFFANILEVPVPGAPDWSMIAAIFRAALVYE</sequence>
<evidence type="ECO:0000313" key="3">
    <source>
        <dbReference type="Proteomes" id="UP000680865"/>
    </source>
</evidence>
<dbReference type="Proteomes" id="UP000680865">
    <property type="component" value="Unassembled WGS sequence"/>
</dbReference>
<name>A0A919ST31_9ACTN</name>
<organism evidence="2 3">
    <name type="scientific">Winogradskya consettensis</name>
    <dbReference type="NCBI Taxonomy" id="113560"/>
    <lineage>
        <taxon>Bacteria</taxon>
        <taxon>Bacillati</taxon>
        <taxon>Actinomycetota</taxon>
        <taxon>Actinomycetes</taxon>
        <taxon>Micromonosporales</taxon>
        <taxon>Micromonosporaceae</taxon>
        <taxon>Winogradskya</taxon>
    </lineage>
</organism>
<protein>
    <recommendedName>
        <fullName evidence="1">DUF7660 domain-containing protein</fullName>
    </recommendedName>
</protein>
<evidence type="ECO:0000259" key="1">
    <source>
        <dbReference type="Pfam" id="PF24693"/>
    </source>
</evidence>
<gene>
    <name evidence="2" type="ORF">Aco04nite_53540</name>
</gene>
<feature type="domain" description="DUF7660" evidence="1">
    <location>
        <begin position="40"/>
        <end position="113"/>
    </location>
</feature>
<evidence type="ECO:0000313" key="2">
    <source>
        <dbReference type="EMBL" id="GIM77061.1"/>
    </source>
</evidence>
<accession>A0A919ST31</accession>
<dbReference type="AlphaFoldDB" id="A0A919ST31"/>
<dbReference type="RefSeq" id="WP_212999984.1">
    <property type="nucleotide sequence ID" value="NZ_BAAATW010000021.1"/>
</dbReference>
<dbReference type="EMBL" id="BOQP01000029">
    <property type="protein sequence ID" value="GIM77061.1"/>
    <property type="molecule type" value="Genomic_DNA"/>
</dbReference>